<dbReference type="GeneID" id="25987405"/>
<dbReference type="EMBL" id="ALBS01000258">
    <property type="protein sequence ID" value="EJT47263.1"/>
    <property type="molecule type" value="Genomic_DNA"/>
</dbReference>
<comment type="caution">
    <text evidence="3">The sequence shown here is derived from an EMBL/GenBank/DDBJ whole genome shotgun (WGS) entry which is preliminary data.</text>
</comment>
<dbReference type="Proteomes" id="UP000002748">
    <property type="component" value="Unassembled WGS sequence"/>
</dbReference>
<dbReference type="RefSeq" id="XP_014177792.1">
    <property type="nucleotide sequence ID" value="XM_014322317.1"/>
</dbReference>
<evidence type="ECO:0000259" key="2">
    <source>
        <dbReference type="SMART" id="SM01083"/>
    </source>
</evidence>
<feature type="region of interest" description="Disordered" evidence="1">
    <location>
        <begin position="25"/>
        <end position="62"/>
    </location>
</feature>
<organism evidence="3 4">
    <name type="scientific">Trichosporon asahii var. asahii (strain ATCC 90039 / CBS 2479 / JCM 2466 / KCTC 7840 / NBRC 103889/ NCYC 2677 / UAMH 7654)</name>
    <name type="common">Yeast</name>
    <dbReference type="NCBI Taxonomy" id="1186058"/>
    <lineage>
        <taxon>Eukaryota</taxon>
        <taxon>Fungi</taxon>
        <taxon>Dikarya</taxon>
        <taxon>Basidiomycota</taxon>
        <taxon>Agaricomycotina</taxon>
        <taxon>Tremellomycetes</taxon>
        <taxon>Trichosporonales</taxon>
        <taxon>Trichosporonaceae</taxon>
        <taxon>Trichosporon</taxon>
    </lineage>
</organism>
<dbReference type="Pfam" id="PF10197">
    <property type="entry name" value="Cir_N"/>
    <property type="match status" value="1"/>
</dbReference>
<evidence type="ECO:0000256" key="1">
    <source>
        <dbReference type="SAM" id="MobiDB-lite"/>
    </source>
</evidence>
<name>J5QGP2_TRIAS</name>
<dbReference type="InterPro" id="IPR039875">
    <property type="entry name" value="LENG1-like"/>
</dbReference>
<evidence type="ECO:0000313" key="3">
    <source>
        <dbReference type="EMBL" id="EJT47263.1"/>
    </source>
</evidence>
<gene>
    <name evidence="3" type="ORF">A1Q1_03892</name>
</gene>
<proteinExistence type="predicted"/>
<dbReference type="AlphaFoldDB" id="J5QGP2"/>
<dbReference type="HOGENOM" id="CLU_847829_0_0_1"/>
<feature type="region of interest" description="Disordered" evidence="1">
    <location>
        <begin position="89"/>
        <end position="328"/>
    </location>
</feature>
<dbReference type="VEuPathDB" id="FungiDB:A1Q1_03892"/>
<feature type="compositionally biased region" description="Basic and acidic residues" evidence="1">
    <location>
        <begin position="112"/>
        <end position="171"/>
    </location>
</feature>
<dbReference type="SMART" id="SM01083">
    <property type="entry name" value="Cir_N"/>
    <property type="match status" value="1"/>
</dbReference>
<accession>J5QGP2</accession>
<dbReference type="InterPro" id="IPR019339">
    <property type="entry name" value="CIR_N_dom"/>
</dbReference>
<dbReference type="OrthoDB" id="2159131at2759"/>
<dbReference type="PANTHER" id="PTHR22093">
    <property type="entry name" value="LEUKOCYTE RECEPTOR CLUSTER LRC MEMBER 1"/>
    <property type="match status" value="1"/>
</dbReference>
<protein>
    <recommendedName>
        <fullName evidence="2">CBF1-interacting co-repressor CIR N-terminal domain-containing protein</fullName>
    </recommendedName>
</protein>
<reference evidence="3 4" key="1">
    <citation type="journal article" date="2012" name="Eukaryot. Cell">
        <title>Draft genome sequence of CBS 2479, the standard type strain of Trichosporon asahii.</title>
        <authorList>
            <person name="Yang R.Y."/>
            <person name="Li H.T."/>
            <person name="Zhu H."/>
            <person name="Zhou G.P."/>
            <person name="Wang M."/>
            <person name="Wang L."/>
        </authorList>
    </citation>
    <scope>NUCLEOTIDE SEQUENCE [LARGE SCALE GENOMIC DNA]</scope>
    <source>
        <strain evidence="4">ATCC 90039 / CBS 2479 / JCM 2466 / KCTC 7840 / NCYC 2677 / UAMH 7654</strain>
    </source>
</reference>
<dbReference type="PANTHER" id="PTHR22093:SF0">
    <property type="entry name" value="LEUKOCYTE RECEPTOR CLUSTER MEMBER 1"/>
    <property type="match status" value="1"/>
</dbReference>
<feature type="domain" description="CBF1-interacting co-repressor CIR N-terminal" evidence="2">
    <location>
        <begin position="33"/>
        <end position="69"/>
    </location>
</feature>
<feature type="compositionally biased region" description="Basic and acidic residues" evidence="1">
    <location>
        <begin position="201"/>
        <end position="250"/>
    </location>
</feature>
<dbReference type="KEGG" id="tasa:A1Q1_03892"/>
<sequence>MSDRADNKDCLPSNCSSAGWYLSNHAATTNSPSYHPYNEKNKARVREDEARARAEEEKAQQRAIEAVSFSYARYYSSADIQEGEARLAALRRPAGSPSADVDPTAGLSTKEVLAKHQRERERELKLEKRERKKRDRLDFDWPSEKDRYRKRDEEREQRDRDRGSERDDRGEGSFQSGGHVNFWADLESGKATDVQVMPRDAAQRRADQEADKLTMYLERPERETRPWYGDAELRRYEELDESDIARERRERDRRRDRKSKDRNDPLSQISSRLAAKKEKSRPAARGQSEKERALAMLAKRRGEEPSRSGWAEQFERQQASAGDRYTRR</sequence>
<evidence type="ECO:0000313" key="4">
    <source>
        <dbReference type="Proteomes" id="UP000002748"/>
    </source>
</evidence>
<feature type="compositionally biased region" description="Basic and acidic residues" evidence="1">
    <location>
        <begin position="275"/>
        <end position="293"/>
    </location>
</feature>
<feature type="compositionally biased region" description="Basic and acidic residues" evidence="1">
    <location>
        <begin position="37"/>
        <end position="60"/>
    </location>
</feature>